<organism evidence="2 3">
    <name type="scientific">Cercospora beticola</name>
    <name type="common">Sugarbeet leaf spot fungus</name>
    <dbReference type="NCBI Taxonomy" id="122368"/>
    <lineage>
        <taxon>Eukaryota</taxon>
        <taxon>Fungi</taxon>
        <taxon>Dikarya</taxon>
        <taxon>Ascomycota</taxon>
        <taxon>Pezizomycotina</taxon>
        <taxon>Dothideomycetes</taxon>
        <taxon>Dothideomycetidae</taxon>
        <taxon>Mycosphaerellales</taxon>
        <taxon>Mycosphaerellaceae</taxon>
        <taxon>Cercospora</taxon>
    </lineage>
</organism>
<gene>
    <name evidence="2" type="ORF">RHO25_002541</name>
</gene>
<evidence type="ECO:0000313" key="2">
    <source>
        <dbReference type="EMBL" id="WPA97930.1"/>
    </source>
</evidence>
<dbReference type="GeneID" id="35429197"/>
<keyword evidence="3" id="KW-1185">Reference proteome</keyword>
<dbReference type="RefSeq" id="XP_023455536.2">
    <property type="nucleotide sequence ID" value="XM_023598112.2"/>
</dbReference>
<sequence>MLADRGVFPDGYRGLDGSRPPKPTKLDELRHVLPRTRSSLSLSAFSEGAFEEFQETNRRAKSEAKVMSSVVPIITGAKDNRLETEGKIQFNNLEKFAPGLKVA</sequence>
<feature type="region of interest" description="Disordered" evidence="1">
    <location>
        <begin position="1"/>
        <end position="26"/>
    </location>
</feature>
<dbReference type="Proteomes" id="UP001302367">
    <property type="component" value="Chromosome 2"/>
</dbReference>
<proteinExistence type="predicted"/>
<accession>A0ABZ0NEG4</accession>
<evidence type="ECO:0000313" key="3">
    <source>
        <dbReference type="Proteomes" id="UP001302367"/>
    </source>
</evidence>
<evidence type="ECO:0000256" key="1">
    <source>
        <dbReference type="SAM" id="MobiDB-lite"/>
    </source>
</evidence>
<name>A0ABZ0NEG4_CERBT</name>
<protein>
    <submittedName>
        <fullName evidence="2">Uncharacterized protein</fullName>
    </submittedName>
</protein>
<reference evidence="2 3" key="1">
    <citation type="submission" date="2023-09" db="EMBL/GenBank/DDBJ databases">
        <title>Complete-Gapless Cercospora beticola genome.</title>
        <authorList>
            <person name="Wyatt N.A."/>
            <person name="Spanner R.E."/>
            <person name="Bolton M.D."/>
        </authorList>
    </citation>
    <scope>NUCLEOTIDE SEQUENCE [LARGE SCALE GENOMIC DNA]</scope>
    <source>
        <strain evidence="2">Cb09-40</strain>
    </source>
</reference>
<dbReference type="EMBL" id="CP134185">
    <property type="protein sequence ID" value="WPA97930.1"/>
    <property type="molecule type" value="Genomic_DNA"/>
</dbReference>